<dbReference type="InterPro" id="IPR029068">
    <property type="entry name" value="Glyas_Bleomycin-R_OHBP_Dase"/>
</dbReference>
<evidence type="ECO:0000313" key="4">
    <source>
        <dbReference type="Proteomes" id="UP000377595"/>
    </source>
</evidence>
<dbReference type="RefSeq" id="WP_155347768.1">
    <property type="nucleotide sequence ID" value="NZ_BAAAHM010000009.1"/>
</dbReference>
<dbReference type="SUPFAM" id="SSF54593">
    <property type="entry name" value="Glyoxalase/Bleomycin resistance protein/Dihydroxybiphenyl dioxygenase"/>
    <property type="match status" value="2"/>
</dbReference>
<feature type="domain" description="VOC" evidence="2">
    <location>
        <begin position="3"/>
        <end position="145"/>
    </location>
</feature>
<comment type="caution">
    <text evidence="3">The sequence shown here is derived from an EMBL/GenBank/DDBJ whole genome shotgun (WGS) entry which is preliminary data.</text>
</comment>
<dbReference type="PANTHER" id="PTHR43048:SF3">
    <property type="entry name" value="METHYLMALONYL-COA EPIMERASE, MITOCHONDRIAL"/>
    <property type="match status" value="1"/>
</dbReference>
<dbReference type="Gene3D" id="3.10.180.10">
    <property type="entry name" value="2,3-Dihydroxybiphenyl 1,2-Dioxygenase, domain 1"/>
    <property type="match status" value="2"/>
</dbReference>
<dbReference type="PROSITE" id="PS51819">
    <property type="entry name" value="VOC"/>
    <property type="match status" value="1"/>
</dbReference>
<evidence type="ECO:0000259" key="2">
    <source>
        <dbReference type="PROSITE" id="PS51819"/>
    </source>
</evidence>
<evidence type="ECO:0000313" key="3">
    <source>
        <dbReference type="EMBL" id="GES22826.1"/>
    </source>
</evidence>
<protein>
    <recommendedName>
        <fullName evidence="2">VOC domain-containing protein</fullName>
    </recommendedName>
</protein>
<dbReference type="AlphaFoldDB" id="A0A5M3XQ05"/>
<dbReference type="GO" id="GO:0046872">
    <property type="term" value="F:metal ion binding"/>
    <property type="evidence" value="ECO:0007669"/>
    <property type="project" value="UniProtKB-KW"/>
</dbReference>
<proteinExistence type="predicted"/>
<dbReference type="InterPro" id="IPR037523">
    <property type="entry name" value="VOC_core"/>
</dbReference>
<gene>
    <name evidence="3" type="ORF">Aple_057250</name>
</gene>
<keyword evidence="1" id="KW-0479">Metal-binding</keyword>
<dbReference type="Proteomes" id="UP000377595">
    <property type="component" value="Unassembled WGS sequence"/>
</dbReference>
<dbReference type="InterPro" id="IPR051785">
    <property type="entry name" value="MMCE/EMCE_epimerase"/>
</dbReference>
<organism evidence="3 4">
    <name type="scientific">Acrocarpospora pleiomorpha</name>
    <dbReference type="NCBI Taxonomy" id="90975"/>
    <lineage>
        <taxon>Bacteria</taxon>
        <taxon>Bacillati</taxon>
        <taxon>Actinomycetota</taxon>
        <taxon>Actinomycetes</taxon>
        <taxon>Streptosporangiales</taxon>
        <taxon>Streptosporangiaceae</taxon>
        <taxon>Acrocarpospora</taxon>
    </lineage>
</organism>
<dbReference type="GO" id="GO:0046491">
    <property type="term" value="P:L-methylmalonyl-CoA metabolic process"/>
    <property type="evidence" value="ECO:0007669"/>
    <property type="project" value="TreeGrafter"/>
</dbReference>
<name>A0A5M3XQ05_9ACTN</name>
<evidence type="ECO:0000256" key="1">
    <source>
        <dbReference type="ARBA" id="ARBA00022723"/>
    </source>
</evidence>
<reference evidence="3 4" key="1">
    <citation type="submission" date="2019-10" db="EMBL/GenBank/DDBJ databases">
        <title>Whole genome shotgun sequence of Acrocarpospora pleiomorpha NBRC 16267.</title>
        <authorList>
            <person name="Ichikawa N."/>
            <person name="Kimura A."/>
            <person name="Kitahashi Y."/>
            <person name="Komaki H."/>
            <person name="Oguchi A."/>
        </authorList>
    </citation>
    <scope>NUCLEOTIDE SEQUENCE [LARGE SCALE GENOMIC DNA]</scope>
    <source>
        <strain evidence="3 4">NBRC 16267</strain>
    </source>
</reference>
<dbReference type="EMBL" id="BLAF01000034">
    <property type="protein sequence ID" value="GES22826.1"/>
    <property type="molecule type" value="Genomic_DNA"/>
</dbReference>
<sequence length="321" mass="35101">MAGLIQVAVCTANMPRTIRTLVEVFGFSSAGGRPRWGEVAARLQELPSGDDTSVMLWWMLGRQEFVHIELFHHIIPPQRPRPAGWRPSDLGWVRYGIAVSDFDAVLERLSAAGESTLTDPVIVDGARRVCFQESGSDVIVEIIEETEQTAVPGVRPGPAVSYAAVSVSDLEVARRQIREVFGFAEIASDALHCPEHEALWGLEGARRTCAVFQAGDVLLEVMEYETPEPKAPDPDAPLSDQGFMNVAMGYRDRDELLSAREASERLGIRSTAGMPAVSGGFYLRLVDDLSVEMLLVPEQFASSYGFEPQELAPPGSPFART</sequence>
<dbReference type="OrthoDB" id="3399604at2"/>
<accession>A0A5M3XQ05</accession>
<dbReference type="PANTHER" id="PTHR43048">
    <property type="entry name" value="METHYLMALONYL-COA EPIMERASE"/>
    <property type="match status" value="1"/>
</dbReference>
<keyword evidence="4" id="KW-1185">Reference proteome</keyword>
<dbReference type="GO" id="GO:0004493">
    <property type="term" value="F:methylmalonyl-CoA epimerase activity"/>
    <property type="evidence" value="ECO:0007669"/>
    <property type="project" value="TreeGrafter"/>
</dbReference>